<accession>A0ABT0CBR6</accession>
<evidence type="ECO:0000313" key="2">
    <source>
        <dbReference type="EMBL" id="MCJ2543232.1"/>
    </source>
</evidence>
<gene>
    <name evidence="2" type="ORF">JX360_09985</name>
</gene>
<dbReference type="Gene3D" id="3.90.1570.10">
    <property type="entry name" value="tt1808, chain A"/>
    <property type="match status" value="1"/>
</dbReference>
<keyword evidence="2" id="KW-0255">Endonuclease</keyword>
<dbReference type="InterPro" id="IPR011335">
    <property type="entry name" value="Restrct_endonuc-II-like"/>
</dbReference>
<keyword evidence="3" id="KW-1185">Reference proteome</keyword>
<dbReference type="InterPro" id="IPR008538">
    <property type="entry name" value="Uma2"/>
</dbReference>
<keyword evidence="2" id="KW-0378">Hydrolase</keyword>
<dbReference type="InterPro" id="IPR012296">
    <property type="entry name" value="Nuclease_put_TT1808"/>
</dbReference>
<dbReference type="PANTHER" id="PTHR34107">
    <property type="entry name" value="SLL0198 PROTEIN-RELATED"/>
    <property type="match status" value="1"/>
</dbReference>
<feature type="domain" description="Putative restriction endonuclease" evidence="1">
    <location>
        <begin position="11"/>
        <end position="185"/>
    </location>
</feature>
<dbReference type="RefSeq" id="WP_244350509.1">
    <property type="nucleotide sequence ID" value="NZ_JAFIRA010000023.1"/>
</dbReference>
<organism evidence="2 3">
    <name type="scientific">Thermostichus vulcanus str. 'Rupite'</name>
    <dbReference type="NCBI Taxonomy" id="2813851"/>
    <lineage>
        <taxon>Bacteria</taxon>
        <taxon>Bacillati</taxon>
        <taxon>Cyanobacteriota</taxon>
        <taxon>Cyanophyceae</taxon>
        <taxon>Thermostichales</taxon>
        <taxon>Thermostichaceae</taxon>
        <taxon>Thermostichus</taxon>
    </lineage>
</organism>
<dbReference type="Pfam" id="PF05685">
    <property type="entry name" value="Uma2"/>
    <property type="match status" value="1"/>
</dbReference>
<proteinExistence type="predicted"/>
<sequence length="193" mass="21820">MVQTPAQPLTVEEYLAIQNGSYEGRVEVEDGYIREMPTEDRINTRIAFALSLRLAQILPPAQLSVGHVEVEIPSAKAQFRNPDVMVLDPAHVHLLGDGRGTIRLHMPPPLLVVEVVSPGKENEQRDYQDKRKEYAARGIPEYWIVDPQRQSILLLRWADGQYQEEEKTGSQLIVSTILPQLHLTAEQILKAEP</sequence>
<dbReference type="PANTHER" id="PTHR34107:SF2">
    <property type="entry name" value="SLL0888 PROTEIN"/>
    <property type="match status" value="1"/>
</dbReference>
<dbReference type="EMBL" id="JAFIRA010000023">
    <property type="protein sequence ID" value="MCJ2543232.1"/>
    <property type="molecule type" value="Genomic_DNA"/>
</dbReference>
<dbReference type="GO" id="GO:0004519">
    <property type="term" value="F:endonuclease activity"/>
    <property type="evidence" value="ECO:0007669"/>
    <property type="project" value="UniProtKB-KW"/>
</dbReference>
<reference evidence="2" key="1">
    <citation type="submission" date="2021-02" db="EMBL/GenBank/DDBJ databases">
        <title>The CRISPR/cas machinery reduction and long-range gene transfer in the hot spring cyanobacterium Synechococcus.</title>
        <authorList>
            <person name="Dvorak P."/>
            <person name="Jahodarova E."/>
            <person name="Hasler P."/>
            <person name="Poulickova A."/>
        </authorList>
    </citation>
    <scope>NUCLEOTIDE SEQUENCE</scope>
    <source>
        <strain evidence="2">Rupite</strain>
    </source>
</reference>
<keyword evidence="2" id="KW-0540">Nuclease</keyword>
<dbReference type="CDD" id="cd06260">
    <property type="entry name" value="DUF820-like"/>
    <property type="match status" value="1"/>
</dbReference>
<name>A0ABT0CBR6_THEVL</name>
<protein>
    <submittedName>
        <fullName evidence="2">Uma2 family endonuclease</fullName>
    </submittedName>
</protein>
<dbReference type="Proteomes" id="UP000830835">
    <property type="component" value="Unassembled WGS sequence"/>
</dbReference>
<dbReference type="SUPFAM" id="SSF52980">
    <property type="entry name" value="Restriction endonuclease-like"/>
    <property type="match status" value="1"/>
</dbReference>
<evidence type="ECO:0000313" key="3">
    <source>
        <dbReference type="Proteomes" id="UP000830835"/>
    </source>
</evidence>
<comment type="caution">
    <text evidence="2">The sequence shown here is derived from an EMBL/GenBank/DDBJ whole genome shotgun (WGS) entry which is preliminary data.</text>
</comment>
<evidence type="ECO:0000259" key="1">
    <source>
        <dbReference type="Pfam" id="PF05685"/>
    </source>
</evidence>